<reference evidence="1 2" key="1">
    <citation type="journal article" date="2009" name="PLoS ONE">
        <title>The complete genome of Teredinibacter turnerae T7901: an intracellular endosymbiont of marine wood-boring bivalves (shipworms).</title>
        <authorList>
            <person name="Yang J.C."/>
            <person name="Madupu R."/>
            <person name="Durkin A.S."/>
            <person name="Ekborg N.A."/>
            <person name="Pedamallu C.S."/>
            <person name="Hostetler J.B."/>
            <person name="Radune D."/>
            <person name="Toms B.S."/>
            <person name="Henrissat B."/>
            <person name="Coutinho P.M."/>
            <person name="Schwarz S."/>
            <person name="Field L."/>
            <person name="Trindade-Silva A.E."/>
            <person name="Soares C.A.G."/>
            <person name="Elshahawi S."/>
            <person name="Hanora A."/>
            <person name="Schmidt E.W."/>
            <person name="Haygood M.G."/>
            <person name="Posfai J."/>
            <person name="Benner J."/>
            <person name="Madinger C."/>
            <person name="Nove J."/>
            <person name="Anton B."/>
            <person name="Chaudhary K."/>
            <person name="Foster J."/>
            <person name="Holman A."/>
            <person name="Kumar S."/>
            <person name="Lessard P.A."/>
            <person name="Luyten Y.A."/>
            <person name="Slatko B."/>
            <person name="Wood N."/>
            <person name="Wu B."/>
            <person name="Teplitski M."/>
            <person name="Mougous J.D."/>
            <person name="Ward N."/>
            <person name="Eisen J.A."/>
            <person name="Badger J.H."/>
            <person name="Distel D.L."/>
        </authorList>
    </citation>
    <scope>NUCLEOTIDE SEQUENCE [LARGE SCALE GENOMIC DNA]</scope>
    <source>
        <strain evidence="2">ATCC 39867 / T7901</strain>
    </source>
</reference>
<dbReference type="EMBL" id="CP001614">
    <property type="protein sequence ID" value="ACR13075.1"/>
    <property type="molecule type" value="Genomic_DNA"/>
</dbReference>
<proteinExistence type="predicted"/>
<evidence type="ECO:0000313" key="1">
    <source>
        <dbReference type="EMBL" id="ACR13075.1"/>
    </source>
</evidence>
<keyword evidence="2" id="KW-1185">Reference proteome</keyword>
<protein>
    <recommendedName>
        <fullName evidence="3">Glycosyltransferase</fullName>
    </recommendedName>
</protein>
<dbReference type="KEGG" id="ttu:TERTU_0693"/>
<dbReference type="SUPFAM" id="SSF53448">
    <property type="entry name" value="Nucleotide-diphospho-sugar transferases"/>
    <property type="match status" value="1"/>
</dbReference>
<evidence type="ECO:0000313" key="2">
    <source>
        <dbReference type="Proteomes" id="UP000009080"/>
    </source>
</evidence>
<evidence type="ECO:0008006" key="3">
    <source>
        <dbReference type="Google" id="ProtNLM"/>
    </source>
</evidence>
<sequence>MKLKELPKSLALSWKLSRMSGEQMIGVSRAKADNCIVSFTSIPSRLSILHLTVRSLLCQTLSPEKIVLWLHQSLENQIPAAVSRLLSDKFEVRFSEETCAHRKLVESHRLFANKVIVTCDDDVMYPPNWLEKLWTEHQMHPDDVIGNECRHVRYDAEGCALPYWEWKGVSAGESSPYTLAIGYSGVLYPPGCLHPDVAQRELYDALAPRADDLWFKAMSLRVKTRTRRAKVPAEKPTPIAFSQRYSLKHSNVRSDGNLVQWQALDARYSLKQLMELQAR</sequence>
<dbReference type="Proteomes" id="UP000009080">
    <property type="component" value="Chromosome"/>
</dbReference>
<dbReference type="CDD" id="cd00761">
    <property type="entry name" value="Glyco_tranf_GTA_type"/>
    <property type="match status" value="1"/>
</dbReference>
<name>C5BNV9_TERTT</name>
<dbReference type="AlphaFoldDB" id="C5BNV9"/>
<accession>C5BNV9</accession>
<dbReference type="InterPro" id="IPR029044">
    <property type="entry name" value="Nucleotide-diphossugar_trans"/>
</dbReference>
<dbReference type="eggNOG" id="COG0463">
    <property type="taxonomic scope" value="Bacteria"/>
</dbReference>
<dbReference type="HOGENOM" id="CLU_076555_0_1_6"/>
<dbReference type="STRING" id="377629.TERTU_0693"/>
<gene>
    <name evidence="1" type="ordered locus">TERTU_0693</name>
</gene>
<dbReference type="Gene3D" id="3.90.550.10">
    <property type="entry name" value="Spore Coat Polysaccharide Biosynthesis Protein SpsA, Chain A"/>
    <property type="match status" value="1"/>
</dbReference>
<dbReference type="OrthoDB" id="5465469at2"/>
<dbReference type="RefSeq" id="WP_015819188.1">
    <property type="nucleotide sequence ID" value="NC_012997.1"/>
</dbReference>
<organism evidence="1 2">
    <name type="scientific">Teredinibacter turnerae (strain ATCC 39867 / T7901)</name>
    <dbReference type="NCBI Taxonomy" id="377629"/>
    <lineage>
        <taxon>Bacteria</taxon>
        <taxon>Pseudomonadati</taxon>
        <taxon>Pseudomonadota</taxon>
        <taxon>Gammaproteobacteria</taxon>
        <taxon>Cellvibrionales</taxon>
        <taxon>Cellvibrionaceae</taxon>
        <taxon>Teredinibacter</taxon>
    </lineage>
</organism>